<sequence length="121" mass="13055">MVDRLKVEAESLGRLLKQLHDSQDDLRKALSAMEDIGPKSTGSVELDHACDEFHDSWDDVIGKIADGTGAIEDKLRATKNDFAATDEAIRAAFAAEAKRQAPPTSPGPPGLPNGFRWKGTP</sequence>
<accession>A0A940RVW8</accession>
<dbReference type="InterPro" id="IPR022536">
    <property type="entry name" value="EspC"/>
</dbReference>
<dbReference type="EMBL" id="JAGIQL010000048">
    <property type="protein sequence ID" value="MBP0458676.1"/>
    <property type="molecule type" value="Genomic_DNA"/>
</dbReference>
<feature type="region of interest" description="Disordered" evidence="1">
    <location>
        <begin position="95"/>
        <end position="121"/>
    </location>
</feature>
<evidence type="ECO:0000313" key="3">
    <source>
        <dbReference type="Proteomes" id="UP000670475"/>
    </source>
</evidence>
<name>A0A940RVW8_9ACTN</name>
<evidence type="ECO:0000313" key="2">
    <source>
        <dbReference type="EMBL" id="MBP0458676.1"/>
    </source>
</evidence>
<reference evidence="2" key="1">
    <citation type="submission" date="2021-03" db="EMBL/GenBank/DDBJ databases">
        <title>Whole genome sequence of Streptomyces bomunensis MMS17-BM035.</title>
        <authorList>
            <person name="Lee J.H."/>
        </authorList>
    </citation>
    <scope>NUCLEOTIDE SEQUENCE</scope>
    <source>
        <strain evidence="2">MMS17-BM035</strain>
    </source>
</reference>
<dbReference type="Pfam" id="PF10824">
    <property type="entry name" value="T7SS_ESX_EspC"/>
    <property type="match status" value="1"/>
</dbReference>
<proteinExistence type="predicted"/>
<comment type="caution">
    <text evidence="2">The sequence shown here is derived from an EMBL/GenBank/DDBJ whole genome shotgun (WGS) entry which is preliminary data.</text>
</comment>
<dbReference type="Proteomes" id="UP000670475">
    <property type="component" value="Unassembled WGS sequence"/>
</dbReference>
<dbReference type="AlphaFoldDB" id="A0A940RVW8"/>
<protein>
    <submittedName>
        <fullName evidence="2">Uncharacterized protein</fullName>
    </submittedName>
</protein>
<organism evidence="2 3">
    <name type="scientific">Streptomyces montanisoli</name>
    <dbReference type="NCBI Taxonomy" id="2798581"/>
    <lineage>
        <taxon>Bacteria</taxon>
        <taxon>Bacillati</taxon>
        <taxon>Actinomycetota</taxon>
        <taxon>Actinomycetes</taxon>
        <taxon>Kitasatosporales</taxon>
        <taxon>Streptomycetaceae</taxon>
        <taxon>Streptomyces</taxon>
    </lineage>
</organism>
<keyword evidence="3" id="KW-1185">Reference proteome</keyword>
<dbReference type="GO" id="GO:0009306">
    <property type="term" value="P:protein secretion"/>
    <property type="evidence" value="ECO:0007669"/>
    <property type="project" value="InterPro"/>
</dbReference>
<evidence type="ECO:0000256" key="1">
    <source>
        <dbReference type="SAM" id="MobiDB-lite"/>
    </source>
</evidence>
<gene>
    <name evidence="2" type="ORF">JFN87_14350</name>
</gene>
<dbReference type="RefSeq" id="WP_209340425.1">
    <property type="nucleotide sequence ID" value="NZ_JAGIQL010000048.1"/>
</dbReference>